<keyword evidence="3" id="KW-1185">Reference proteome</keyword>
<reference evidence="2 3" key="1">
    <citation type="journal article" date="2009" name="J. Bacteriol.">
        <title>Comparative genome analysis of Listeria bacteriophages reveals extensive mosaicism, programmed translational frameshifting, and a novel prophage insertion site.</title>
        <authorList>
            <person name="Dorscht J."/>
            <person name="Klumpp J."/>
            <person name="Bielmann R."/>
            <person name="Schmelcher M."/>
            <person name="Born Y."/>
            <person name="Zimmer M."/>
            <person name="Calendar R."/>
            <person name="Loessner M.J."/>
        </authorList>
    </citation>
    <scope>NUCLEOTIDE SEQUENCE [LARGE SCALE GENOMIC DNA]</scope>
</reference>
<keyword evidence="1" id="KW-1133">Transmembrane helix</keyword>
<evidence type="ECO:0000256" key="1">
    <source>
        <dbReference type="SAM" id="Phobius"/>
    </source>
</evidence>
<dbReference type="RefSeq" id="YP_001468425.1">
    <property type="nucleotide sequence ID" value="NC_009810.1"/>
</dbReference>
<dbReference type="Proteomes" id="UP000008151">
    <property type="component" value="Segment"/>
</dbReference>
<proteinExistence type="predicted"/>
<name>A8ASM9_BPA50</name>
<accession>A8ASM9</accession>
<dbReference type="EMBL" id="DQ003637">
    <property type="protein sequence ID" value="AAY52826.1"/>
    <property type="molecule type" value="Genomic_DNA"/>
</dbReference>
<keyword evidence="1" id="KW-0472">Membrane</keyword>
<dbReference type="KEGG" id="vg:5601375"/>
<sequence>MDVFIVIIFVSFMSLIAGYWLRGSDKKHG</sequence>
<protein>
    <submittedName>
        <fullName evidence="2">Gp40</fullName>
    </submittedName>
</protein>
<organismHost>
    <name type="scientific">Listeria monocytogenes</name>
    <dbReference type="NCBI Taxonomy" id="1639"/>
</organismHost>
<evidence type="ECO:0000313" key="2">
    <source>
        <dbReference type="EMBL" id="AAY52826.1"/>
    </source>
</evidence>
<keyword evidence="1" id="KW-0812">Transmembrane</keyword>
<feature type="transmembrane region" description="Helical" evidence="1">
    <location>
        <begin position="6"/>
        <end position="22"/>
    </location>
</feature>
<dbReference type="GeneID" id="5601375"/>
<organism evidence="2 3">
    <name type="scientific">Listeria phage A500</name>
    <name type="common">Bacteriophage A500</name>
    <dbReference type="NCBI Taxonomy" id="40522"/>
    <lineage>
        <taxon>Viruses</taxon>
        <taxon>Duplodnaviria</taxon>
        <taxon>Heunggongvirae</taxon>
        <taxon>Uroviricota</taxon>
        <taxon>Caudoviricetes</taxon>
        <taxon>Aquingentivirus</taxon>
        <taxon>Aquingentivirus A500</taxon>
    </lineage>
</organism>
<evidence type="ECO:0000313" key="3">
    <source>
        <dbReference type="Proteomes" id="UP000008151"/>
    </source>
</evidence>